<sequence length="214" mass="23552">MRRWHTKTAVIPLGIDLNRYPAHDTVEQPDRPLVLSVGRCSFYKGFEHLVRAAAAVPEADFVIAGDGSRRWDLLREIDRLALSDRVHLPGAVSDSQLRQYYKQASLFCLPSVDRSEAFGVVLLEAMRYGLPLISTAIPGSGAAWVNMDGHTGIVVPPASPSALAQAIKDMLHNTQRTEEMGKAARARLEETFTIQAVAQSFQALYREVIANPTA</sequence>
<protein>
    <recommendedName>
        <fullName evidence="1">Glycosyl transferase family 1 domain-containing protein</fullName>
    </recommendedName>
</protein>
<dbReference type="PANTHER" id="PTHR12526">
    <property type="entry name" value="GLYCOSYLTRANSFERASE"/>
    <property type="match status" value="1"/>
</dbReference>
<proteinExistence type="predicted"/>
<feature type="domain" description="Glycosyl transferase family 1" evidence="1">
    <location>
        <begin position="27"/>
        <end position="186"/>
    </location>
</feature>
<evidence type="ECO:0000313" key="2">
    <source>
        <dbReference type="EMBL" id="BCS89476.1"/>
    </source>
</evidence>
<dbReference type="Proteomes" id="UP001053296">
    <property type="component" value="Chromosome"/>
</dbReference>
<dbReference type="Pfam" id="PF00534">
    <property type="entry name" value="Glycos_transf_1"/>
    <property type="match status" value="1"/>
</dbReference>
<gene>
    <name evidence="2" type="ORF">PSDVSF_27180</name>
</gene>
<dbReference type="InterPro" id="IPR001296">
    <property type="entry name" value="Glyco_trans_1"/>
</dbReference>
<evidence type="ECO:0000313" key="3">
    <source>
        <dbReference type="Proteomes" id="UP001053296"/>
    </source>
</evidence>
<organism evidence="2 3">
    <name type="scientific">Pseudodesulfovibrio sediminis</name>
    <dbReference type="NCBI Taxonomy" id="2810563"/>
    <lineage>
        <taxon>Bacteria</taxon>
        <taxon>Pseudomonadati</taxon>
        <taxon>Thermodesulfobacteriota</taxon>
        <taxon>Desulfovibrionia</taxon>
        <taxon>Desulfovibrionales</taxon>
        <taxon>Desulfovibrionaceae</taxon>
    </lineage>
</organism>
<dbReference type="SUPFAM" id="SSF53756">
    <property type="entry name" value="UDP-Glycosyltransferase/glycogen phosphorylase"/>
    <property type="match status" value="1"/>
</dbReference>
<accession>A0ABM7P8W1</accession>
<evidence type="ECO:0000259" key="1">
    <source>
        <dbReference type="Pfam" id="PF00534"/>
    </source>
</evidence>
<keyword evidence="3" id="KW-1185">Reference proteome</keyword>
<dbReference type="PANTHER" id="PTHR12526:SF627">
    <property type="entry name" value="D-RHAMNOSYLTRANSFERASE WBPZ"/>
    <property type="match status" value="1"/>
</dbReference>
<dbReference type="Gene3D" id="3.40.50.2000">
    <property type="entry name" value="Glycogen Phosphorylase B"/>
    <property type="match status" value="1"/>
</dbReference>
<reference evidence="2" key="1">
    <citation type="journal article" date="2022" name="Arch. Microbiol.">
        <title>Pseudodesulfovibrio sediminis sp. nov., a mesophilic and neutrophilic sulfate-reducing bacterium isolated from sediment of a brackish lake.</title>
        <authorList>
            <person name="Takahashi A."/>
            <person name="Kojima H."/>
            <person name="Watanabe M."/>
            <person name="Fukui M."/>
        </authorList>
    </citation>
    <scope>NUCLEOTIDE SEQUENCE</scope>
    <source>
        <strain evidence="2">SF6</strain>
    </source>
</reference>
<dbReference type="EMBL" id="AP024485">
    <property type="protein sequence ID" value="BCS89476.1"/>
    <property type="molecule type" value="Genomic_DNA"/>
</dbReference>
<name>A0ABM7P8W1_9BACT</name>